<reference evidence="2" key="1">
    <citation type="submission" date="2018-06" db="EMBL/GenBank/DDBJ databases">
        <authorList>
            <person name="Zhirakovskaya E."/>
        </authorList>
    </citation>
    <scope>NUCLEOTIDE SEQUENCE</scope>
</reference>
<evidence type="ECO:0000256" key="1">
    <source>
        <dbReference type="ARBA" id="ARBA00022737"/>
    </source>
</evidence>
<dbReference type="PROSITE" id="PS51125">
    <property type="entry name" value="NHL"/>
    <property type="match status" value="4"/>
</dbReference>
<dbReference type="Pfam" id="PF17170">
    <property type="entry name" value="DUF5128"/>
    <property type="match status" value="1"/>
</dbReference>
<evidence type="ECO:0008006" key="3">
    <source>
        <dbReference type="Google" id="ProtNLM"/>
    </source>
</evidence>
<gene>
    <name evidence="2" type="ORF">MNBD_GAMMA14-1063</name>
</gene>
<dbReference type="PANTHER" id="PTHR24104:SF51">
    <property type="entry name" value="SMP-30_GLUCONOLACTONASE_LRE-LIKE REGION DOMAIN-CONTAINING PROTEIN"/>
    <property type="match status" value="1"/>
</dbReference>
<dbReference type="PANTHER" id="PTHR24104">
    <property type="entry name" value="E3 UBIQUITIN-PROTEIN LIGASE NHLRC1-RELATED"/>
    <property type="match status" value="1"/>
</dbReference>
<dbReference type="InterPro" id="IPR011042">
    <property type="entry name" value="6-blade_b-propeller_TolB-like"/>
</dbReference>
<evidence type="ECO:0000313" key="2">
    <source>
        <dbReference type="EMBL" id="VAW81813.1"/>
    </source>
</evidence>
<dbReference type="InterPro" id="IPR001258">
    <property type="entry name" value="NHL_repeat"/>
</dbReference>
<dbReference type="GO" id="GO:0061630">
    <property type="term" value="F:ubiquitin protein ligase activity"/>
    <property type="evidence" value="ECO:0007669"/>
    <property type="project" value="TreeGrafter"/>
</dbReference>
<dbReference type="SUPFAM" id="SSF101898">
    <property type="entry name" value="NHL repeat"/>
    <property type="match status" value="1"/>
</dbReference>
<dbReference type="EMBL" id="UOFM01000428">
    <property type="protein sequence ID" value="VAW81813.1"/>
    <property type="molecule type" value="Genomic_DNA"/>
</dbReference>
<accession>A0A3B0Z0P2</accession>
<dbReference type="Gene3D" id="2.120.10.30">
    <property type="entry name" value="TolB, C-terminal domain"/>
    <property type="match status" value="2"/>
</dbReference>
<keyword evidence="1" id="KW-0677">Repeat</keyword>
<dbReference type="AlphaFoldDB" id="A0A3B0Z0P2"/>
<sequence>MTKTKQGINKYPLWLALLLLFAGHAGGAVLPLGEARALFDIDGGTATQLSLPSDVATTRERVYVVDGGNHRIAVFDRQGKYLFAMGREGEGPGELTAPVGIALDEQGRVYVADRGNGRIEVFGSAGNPLRSLQLKHQDGSPVRPIDVAVEADGQRLYITSNDRHSVLVVDATGRWIREWGSNGAEEGDFRYPATITFTREGKLAVTDVLNTRIQLFEKNGDFLVQVGRWGVLPGQLFRPKGIAVDRQGHLLVSDSYLGVVQAFSDDGTFLYILGSKNQPHRLGTPVGMTVDNENRLYVVRMQENKVSVFALGN</sequence>
<dbReference type="InterPro" id="IPR050952">
    <property type="entry name" value="TRIM-NHL_E3_ligases"/>
</dbReference>
<organism evidence="2">
    <name type="scientific">hydrothermal vent metagenome</name>
    <dbReference type="NCBI Taxonomy" id="652676"/>
    <lineage>
        <taxon>unclassified sequences</taxon>
        <taxon>metagenomes</taxon>
        <taxon>ecological metagenomes</taxon>
    </lineage>
</organism>
<dbReference type="GO" id="GO:0000209">
    <property type="term" value="P:protein polyubiquitination"/>
    <property type="evidence" value="ECO:0007669"/>
    <property type="project" value="TreeGrafter"/>
</dbReference>
<dbReference type="GO" id="GO:0043161">
    <property type="term" value="P:proteasome-mediated ubiquitin-dependent protein catabolic process"/>
    <property type="evidence" value="ECO:0007669"/>
    <property type="project" value="TreeGrafter"/>
</dbReference>
<name>A0A3B0Z0P2_9ZZZZ</name>
<proteinExistence type="predicted"/>
<protein>
    <recommendedName>
        <fullName evidence="3">NHL repeat domain protein</fullName>
    </recommendedName>
</protein>
<dbReference type="CDD" id="cd05819">
    <property type="entry name" value="NHL"/>
    <property type="match status" value="1"/>
</dbReference>